<keyword evidence="2" id="KW-1185">Reference proteome</keyword>
<dbReference type="AlphaFoldDB" id="A0A0R3QC02"/>
<dbReference type="EMBL" id="UZAG01002818">
    <property type="protein sequence ID" value="VDO14201.1"/>
    <property type="molecule type" value="Genomic_DNA"/>
</dbReference>
<gene>
    <name evidence="1" type="ORF">BTMF_LOCUS3184</name>
</gene>
<evidence type="ECO:0000313" key="3">
    <source>
        <dbReference type="WBParaSite" id="BTMF_0000388001-mRNA-1"/>
    </source>
</evidence>
<sequence>MLPVYCVGKVSLKNYKYTGTTSFSALWICGCLQPGATNQYHPNFPSMSHFPKSYLLKLSLTG</sequence>
<protein>
    <submittedName>
        <fullName evidence="3">Ovule protein</fullName>
    </submittedName>
</protein>
<accession>A0A0R3QC02</accession>
<organism evidence="3">
    <name type="scientific">Brugia timori</name>
    <dbReference type="NCBI Taxonomy" id="42155"/>
    <lineage>
        <taxon>Eukaryota</taxon>
        <taxon>Metazoa</taxon>
        <taxon>Ecdysozoa</taxon>
        <taxon>Nematoda</taxon>
        <taxon>Chromadorea</taxon>
        <taxon>Rhabditida</taxon>
        <taxon>Spirurina</taxon>
        <taxon>Spiruromorpha</taxon>
        <taxon>Filarioidea</taxon>
        <taxon>Onchocercidae</taxon>
        <taxon>Brugia</taxon>
    </lineage>
</organism>
<name>A0A0R3QC02_9BILA</name>
<dbReference type="Proteomes" id="UP000280834">
    <property type="component" value="Unassembled WGS sequence"/>
</dbReference>
<evidence type="ECO:0000313" key="2">
    <source>
        <dbReference type="Proteomes" id="UP000280834"/>
    </source>
</evidence>
<reference evidence="1 2" key="2">
    <citation type="submission" date="2018-11" db="EMBL/GenBank/DDBJ databases">
        <authorList>
            <consortium name="Pathogen Informatics"/>
        </authorList>
    </citation>
    <scope>NUCLEOTIDE SEQUENCE [LARGE SCALE GENOMIC DNA]</scope>
</reference>
<reference evidence="3" key="1">
    <citation type="submission" date="2017-02" db="UniProtKB">
        <authorList>
            <consortium name="WormBaseParasite"/>
        </authorList>
    </citation>
    <scope>IDENTIFICATION</scope>
</reference>
<dbReference type="WBParaSite" id="BTMF_0000388001-mRNA-1">
    <property type="protein sequence ID" value="BTMF_0000388001-mRNA-1"/>
    <property type="gene ID" value="BTMF_0000388001"/>
</dbReference>
<evidence type="ECO:0000313" key="1">
    <source>
        <dbReference type="EMBL" id="VDO14201.1"/>
    </source>
</evidence>
<proteinExistence type="predicted"/>